<proteinExistence type="predicted"/>
<reference evidence="3" key="1">
    <citation type="journal article" date="2015" name="Proc. Natl. Acad. Sci. U.S.A.">
        <title>Genome sequencing of adzuki bean (Vigna angularis) provides insight into high starch and low fat accumulation and domestication.</title>
        <authorList>
            <person name="Yang K."/>
            <person name="Tian Z."/>
            <person name="Chen C."/>
            <person name="Luo L."/>
            <person name="Zhao B."/>
            <person name="Wang Z."/>
            <person name="Yu L."/>
            <person name="Li Y."/>
            <person name="Sun Y."/>
            <person name="Li W."/>
            <person name="Chen Y."/>
            <person name="Li Y."/>
            <person name="Zhang Y."/>
            <person name="Ai D."/>
            <person name="Zhao J."/>
            <person name="Shang C."/>
            <person name="Ma Y."/>
            <person name="Wu B."/>
            <person name="Wang M."/>
            <person name="Gao L."/>
            <person name="Sun D."/>
            <person name="Zhang P."/>
            <person name="Guo F."/>
            <person name="Wang W."/>
            <person name="Li Y."/>
            <person name="Wang J."/>
            <person name="Varshney R.K."/>
            <person name="Wang J."/>
            <person name="Ling H.Q."/>
            <person name="Wan P."/>
        </authorList>
    </citation>
    <scope>NUCLEOTIDE SEQUENCE</scope>
    <source>
        <strain evidence="3">cv. Jingnong 6</strain>
    </source>
</reference>
<dbReference type="EMBL" id="CM003371">
    <property type="protein sequence ID" value="KOM30964.1"/>
    <property type="molecule type" value="Genomic_DNA"/>
</dbReference>
<protein>
    <submittedName>
        <fullName evidence="2">Uncharacterized protein</fullName>
    </submittedName>
</protein>
<dbReference type="Gramene" id="KOM30964">
    <property type="protein sequence ID" value="KOM30964"/>
    <property type="gene ID" value="LR48_Vigan01g051900"/>
</dbReference>
<evidence type="ECO:0000313" key="3">
    <source>
        <dbReference type="Proteomes" id="UP000053144"/>
    </source>
</evidence>
<feature type="region of interest" description="Disordered" evidence="1">
    <location>
        <begin position="122"/>
        <end position="149"/>
    </location>
</feature>
<evidence type="ECO:0000313" key="2">
    <source>
        <dbReference type="EMBL" id="KOM30964.1"/>
    </source>
</evidence>
<accession>A0A0L9TLG0</accession>
<dbReference type="AlphaFoldDB" id="A0A0L9TLG0"/>
<feature type="region of interest" description="Disordered" evidence="1">
    <location>
        <begin position="1"/>
        <end position="21"/>
    </location>
</feature>
<gene>
    <name evidence="2" type="ORF">LR48_Vigan01g051900</name>
</gene>
<name>A0A0L9TLG0_PHAAN</name>
<dbReference type="Proteomes" id="UP000053144">
    <property type="component" value="Chromosome 1"/>
</dbReference>
<organism evidence="2 3">
    <name type="scientific">Phaseolus angularis</name>
    <name type="common">Azuki bean</name>
    <name type="synonym">Vigna angularis</name>
    <dbReference type="NCBI Taxonomy" id="3914"/>
    <lineage>
        <taxon>Eukaryota</taxon>
        <taxon>Viridiplantae</taxon>
        <taxon>Streptophyta</taxon>
        <taxon>Embryophyta</taxon>
        <taxon>Tracheophyta</taxon>
        <taxon>Spermatophyta</taxon>
        <taxon>Magnoliopsida</taxon>
        <taxon>eudicotyledons</taxon>
        <taxon>Gunneridae</taxon>
        <taxon>Pentapetalae</taxon>
        <taxon>rosids</taxon>
        <taxon>fabids</taxon>
        <taxon>Fabales</taxon>
        <taxon>Fabaceae</taxon>
        <taxon>Papilionoideae</taxon>
        <taxon>50 kb inversion clade</taxon>
        <taxon>NPAAA clade</taxon>
        <taxon>indigoferoid/millettioid clade</taxon>
        <taxon>Phaseoleae</taxon>
        <taxon>Vigna</taxon>
    </lineage>
</organism>
<sequence length="183" mass="20219">MPVTTKASPSAPLHFGQSTPAPASITVATPRDLQSSNRCATTLCQARTAIGDDGHHRRKIYQRQRDLLLLRSSPPSPRRRHYRACRQRCLEPMALPKASCTAPFFVFCETGPPSNLGHAVLPSTLRQPPPEVLPTSPLDPTRAGAAPNHRRRHAPLSLSLSLFLFFACKEEIPFPFIFHTTLP</sequence>
<evidence type="ECO:0000256" key="1">
    <source>
        <dbReference type="SAM" id="MobiDB-lite"/>
    </source>
</evidence>